<dbReference type="EMBL" id="PVYX01000002">
    <property type="protein sequence ID" value="PRX54973.1"/>
    <property type="molecule type" value="Genomic_DNA"/>
</dbReference>
<organism evidence="2 3">
    <name type="scientific">Flagellimonas meridianipacifica</name>
    <dbReference type="NCBI Taxonomy" id="1080225"/>
    <lineage>
        <taxon>Bacteria</taxon>
        <taxon>Pseudomonadati</taxon>
        <taxon>Bacteroidota</taxon>
        <taxon>Flavobacteriia</taxon>
        <taxon>Flavobacteriales</taxon>
        <taxon>Flavobacteriaceae</taxon>
        <taxon>Flagellimonas</taxon>
    </lineage>
</organism>
<dbReference type="Proteomes" id="UP000237640">
    <property type="component" value="Unassembled WGS sequence"/>
</dbReference>
<dbReference type="PANTHER" id="PTHR34989">
    <property type="entry name" value="PROTEIN HDED"/>
    <property type="match status" value="1"/>
</dbReference>
<gene>
    <name evidence="2" type="ORF">CLV81_3379</name>
</gene>
<evidence type="ECO:0000313" key="2">
    <source>
        <dbReference type="EMBL" id="PRX54973.1"/>
    </source>
</evidence>
<proteinExistence type="predicted"/>
<comment type="caution">
    <text evidence="2">The sequence shown here is derived from an EMBL/GenBank/DDBJ whole genome shotgun (WGS) entry which is preliminary data.</text>
</comment>
<dbReference type="PANTHER" id="PTHR34989:SF1">
    <property type="entry name" value="PROTEIN HDED"/>
    <property type="match status" value="1"/>
</dbReference>
<feature type="transmembrane region" description="Helical" evidence="1">
    <location>
        <begin position="32"/>
        <end position="49"/>
    </location>
</feature>
<sequence length="177" mass="19579">MYLLRGVLFIVVAVLVFRNPLASIVGLTATIGLLTFFTGLVFIIGSITVRKFYNKWGWTLVLGILDILLGAMLMFYPGMTAPLLVMFIGSWTVAIGIMESGLSFGLKKLKFKKWWVLLVMGLLSILFGGIIIFRPLVGALSVTMFMGMQFLLYGSYLIAKGFQKEEAPTPTPIPIED</sequence>
<dbReference type="InterPro" id="IPR052712">
    <property type="entry name" value="Acid_resist_chaperone_HdeD"/>
</dbReference>
<evidence type="ECO:0000256" key="1">
    <source>
        <dbReference type="SAM" id="Phobius"/>
    </source>
</evidence>
<name>A0A2T0MBV0_9FLAO</name>
<dbReference type="Pfam" id="PF03729">
    <property type="entry name" value="DUF308"/>
    <property type="match status" value="2"/>
</dbReference>
<dbReference type="InterPro" id="IPR005325">
    <property type="entry name" value="DUF308_memb"/>
</dbReference>
<accession>A0A2T0MBV0</accession>
<protein>
    <submittedName>
        <fullName evidence="2">Uncharacterized membrane protein HdeD (DUF308 family)</fullName>
    </submittedName>
</protein>
<dbReference type="AlphaFoldDB" id="A0A2T0MBV0"/>
<keyword evidence="1" id="KW-0472">Membrane</keyword>
<feature type="transmembrane region" description="Helical" evidence="1">
    <location>
        <begin position="82"/>
        <end position="102"/>
    </location>
</feature>
<evidence type="ECO:0000313" key="3">
    <source>
        <dbReference type="Proteomes" id="UP000237640"/>
    </source>
</evidence>
<keyword evidence="1" id="KW-1133">Transmembrane helix</keyword>
<reference evidence="2 3" key="1">
    <citation type="submission" date="2018-03" db="EMBL/GenBank/DDBJ databases">
        <title>Genomic Encyclopedia of Archaeal and Bacterial Type Strains, Phase II (KMG-II): from individual species to whole genera.</title>
        <authorList>
            <person name="Goeker M."/>
        </authorList>
    </citation>
    <scope>NUCLEOTIDE SEQUENCE [LARGE SCALE GENOMIC DNA]</scope>
    <source>
        <strain evidence="2 3">DSM 25027</strain>
    </source>
</reference>
<feature type="transmembrane region" description="Helical" evidence="1">
    <location>
        <begin position="56"/>
        <end position="76"/>
    </location>
</feature>
<feature type="transmembrane region" description="Helical" evidence="1">
    <location>
        <begin position="114"/>
        <end position="133"/>
    </location>
</feature>
<dbReference type="GO" id="GO:0005886">
    <property type="term" value="C:plasma membrane"/>
    <property type="evidence" value="ECO:0007669"/>
    <property type="project" value="TreeGrafter"/>
</dbReference>
<feature type="transmembrane region" description="Helical" evidence="1">
    <location>
        <begin position="139"/>
        <end position="159"/>
    </location>
</feature>
<keyword evidence="3" id="KW-1185">Reference proteome</keyword>
<keyword evidence="1" id="KW-0812">Transmembrane</keyword>